<reference evidence="2" key="1">
    <citation type="submission" date="2022-11" db="UniProtKB">
        <authorList>
            <consortium name="WormBaseParasite"/>
        </authorList>
    </citation>
    <scope>IDENTIFICATION</scope>
</reference>
<accession>A0A914HMS7</accession>
<dbReference type="WBParaSite" id="Gr19_v10_g2030.t1">
    <property type="protein sequence ID" value="Gr19_v10_g2030.t1"/>
    <property type="gene ID" value="Gr19_v10_g2030"/>
</dbReference>
<dbReference type="Proteomes" id="UP000887572">
    <property type="component" value="Unplaced"/>
</dbReference>
<evidence type="ECO:0000313" key="2">
    <source>
        <dbReference type="WBParaSite" id="Gr19_v10_g2030.t1"/>
    </source>
</evidence>
<name>A0A914HMS7_GLORO</name>
<proteinExistence type="predicted"/>
<organism evidence="1 2">
    <name type="scientific">Globodera rostochiensis</name>
    <name type="common">Golden nematode worm</name>
    <name type="synonym">Heterodera rostochiensis</name>
    <dbReference type="NCBI Taxonomy" id="31243"/>
    <lineage>
        <taxon>Eukaryota</taxon>
        <taxon>Metazoa</taxon>
        <taxon>Ecdysozoa</taxon>
        <taxon>Nematoda</taxon>
        <taxon>Chromadorea</taxon>
        <taxon>Rhabditida</taxon>
        <taxon>Tylenchina</taxon>
        <taxon>Tylenchomorpha</taxon>
        <taxon>Tylenchoidea</taxon>
        <taxon>Heteroderidae</taxon>
        <taxon>Heteroderinae</taxon>
        <taxon>Globodera</taxon>
    </lineage>
</organism>
<protein>
    <submittedName>
        <fullName evidence="2">Uncharacterized protein</fullName>
    </submittedName>
</protein>
<evidence type="ECO:0000313" key="1">
    <source>
        <dbReference type="Proteomes" id="UP000887572"/>
    </source>
</evidence>
<keyword evidence="1" id="KW-1185">Reference proteome</keyword>
<dbReference type="AlphaFoldDB" id="A0A914HMS7"/>
<sequence length="849" mass="96206">MTIIAENFNFVLKLSQFSLSYYEIYKVLEAILIETNSAAPSSAINNNNHLPTHDTPEVYMFLKQYFIAKLDHKSMKLKESNVNKVDCAIVRFGRELEQSLKEHASHTLYPGFSEYVQRMEAECAKASWSTKPKNLLWGKSQQLEMELFQEPLLNYVRAIPIDSHECKAVLQFAVALKNFERNKSNAALNELSTLLKQIIKEYSSCTSSSCPLRGHYSLTNYRQILPKFGQILFETFNKYSDNVKYDETRQLLSFPSALSEHILGRLNVFVQRLKSTSISNIGDKLDFVKTIQNIASMDNIEVIQRKTSPMTQNKQLFKFLFTLAIRLSLQIEQNDFAEKYLKTFLFVVNQSFGMSPITFGFFALKIRNINKMVEVNLPTWKLPYFIYVENKKELEQENALKNFEFILSLSEYSPTIYEIIKMANILGDINDDLLWEAMEKNNFPYDKAVELALNFAWEKQKLCADKPKEEEIRKHFQDNMLQYANVIGVQIDPHKELQQIIPPIIEELEEMLQKGERNYVNLNVMKKVEWTLLKFDLERLEKTADWLQIDKLRDEWCKMYNEWFNNVDDDNVPDFAKGPGILPIFPLPPIPSGESTVLNLGAQCASLTGSTGWFPLFGKGPSTQQRGQRMNVPAERNGVPIACGLKAVNVHEEMIEWNAMGIGKEIHSSCPTEIHFISHSCGAESMVNCLEVPSPAGLPEAANVNERDGEETIGAKIVPGANHNAGLGHDCTQGQAGLSPALRNRQKDADTVQTARGRLGGTIFEAIDAAIRCDKSLPHRGTTEGKGPDRRAGSVALVNSGYEVSRLSQAANLINNRPSQPQWIADLPPGIYVLRLHSQAKFTFSIMLG</sequence>